<dbReference type="RefSeq" id="WP_208846016.1">
    <property type="nucleotide sequence ID" value="NZ_JAGGDJ010000001.1"/>
</dbReference>
<protein>
    <submittedName>
        <fullName evidence="1">Uncharacterized protein</fullName>
    </submittedName>
</protein>
<reference evidence="1 2" key="1">
    <citation type="submission" date="2021-03" db="EMBL/GenBank/DDBJ databases">
        <title>Paenibacillus artemisicola MWE-103 whole genome sequence.</title>
        <authorList>
            <person name="Ham Y.J."/>
        </authorList>
    </citation>
    <scope>NUCLEOTIDE SEQUENCE [LARGE SCALE GENOMIC DNA]</scope>
    <source>
        <strain evidence="1 2">MWE-103</strain>
    </source>
</reference>
<accession>A0ABS3W446</accession>
<gene>
    <name evidence="1" type="ORF">I8J29_02615</name>
</gene>
<dbReference type="Proteomes" id="UP000670947">
    <property type="component" value="Unassembled WGS sequence"/>
</dbReference>
<organism evidence="1 2">
    <name type="scientific">Paenibacillus artemisiicola</name>
    <dbReference type="NCBI Taxonomy" id="1172618"/>
    <lineage>
        <taxon>Bacteria</taxon>
        <taxon>Bacillati</taxon>
        <taxon>Bacillota</taxon>
        <taxon>Bacilli</taxon>
        <taxon>Bacillales</taxon>
        <taxon>Paenibacillaceae</taxon>
        <taxon>Paenibacillus</taxon>
    </lineage>
</organism>
<evidence type="ECO:0000313" key="2">
    <source>
        <dbReference type="Proteomes" id="UP000670947"/>
    </source>
</evidence>
<evidence type="ECO:0000313" key="1">
    <source>
        <dbReference type="EMBL" id="MBO7743074.1"/>
    </source>
</evidence>
<dbReference type="EMBL" id="JAGGDJ010000001">
    <property type="protein sequence ID" value="MBO7743074.1"/>
    <property type="molecule type" value="Genomic_DNA"/>
</dbReference>
<keyword evidence="2" id="KW-1185">Reference proteome</keyword>
<name>A0ABS3W446_9BACL</name>
<sequence length="101" mass="11034">MSSRNKKLASVKVMFNDFKLNTFDAKPRGECAGGALFHPWANALDLPPERLYPAGRRLALRLLATAERVDAPALGNGGKMSDFPVLKVPFARTCRLASGLY</sequence>
<comment type="caution">
    <text evidence="1">The sequence shown here is derived from an EMBL/GenBank/DDBJ whole genome shotgun (WGS) entry which is preliminary data.</text>
</comment>
<proteinExistence type="predicted"/>